<name>A0A9P9G072_FUSRE</name>
<feature type="compositionally biased region" description="Polar residues" evidence="1">
    <location>
        <begin position="1"/>
        <end position="49"/>
    </location>
</feature>
<evidence type="ECO:0000256" key="1">
    <source>
        <dbReference type="SAM" id="MobiDB-lite"/>
    </source>
</evidence>
<feature type="region of interest" description="Disordered" evidence="1">
    <location>
        <begin position="1"/>
        <end position="60"/>
    </location>
</feature>
<protein>
    <submittedName>
        <fullName evidence="2">Uncharacterized protein</fullName>
    </submittedName>
</protein>
<evidence type="ECO:0000313" key="2">
    <source>
        <dbReference type="EMBL" id="KAH7222585.1"/>
    </source>
</evidence>
<sequence length="125" mass="14117">MSTNSSVDKLQRRQTPASTNSSVDKLQRRQTPASTNSSVDKLQRRQTPASTSSSTLSSNHTLEVNLSNLRRCVQQPDCTELKGWERPVQDLAFNLQHEKMDRKTASSKSLSNYLLSAIMSCFFYM</sequence>
<comment type="caution">
    <text evidence="2">The sequence shown here is derived from an EMBL/GenBank/DDBJ whole genome shotgun (WGS) entry which is preliminary data.</text>
</comment>
<accession>A0A9P9G072</accession>
<dbReference type="RefSeq" id="XP_046042208.1">
    <property type="nucleotide sequence ID" value="XM_046185189.1"/>
</dbReference>
<organism evidence="2 3">
    <name type="scientific">Fusarium redolens</name>
    <dbReference type="NCBI Taxonomy" id="48865"/>
    <lineage>
        <taxon>Eukaryota</taxon>
        <taxon>Fungi</taxon>
        <taxon>Dikarya</taxon>
        <taxon>Ascomycota</taxon>
        <taxon>Pezizomycotina</taxon>
        <taxon>Sordariomycetes</taxon>
        <taxon>Hypocreomycetidae</taxon>
        <taxon>Hypocreales</taxon>
        <taxon>Nectriaceae</taxon>
        <taxon>Fusarium</taxon>
        <taxon>Fusarium redolens species complex</taxon>
    </lineage>
</organism>
<dbReference type="EMBL" id="JAGMUX010000027">
    <property type="protein sequence ID" value="KAH7222585.1"/>
    <property type="molecule type" value="Genomic_DNA"/>
</dbReference>
<evidence type="ECO:0000313" key="3">
    <source>
        <dbReference type="Proteomes" id="UP000720189"/>
    </source>
</evidence>
<dbReference type="Proteomes" id="UP000720189">
    <property type="component" value="Unassembled WGS sequence"/>
</dbReference>
<reference evidence="2" key="1">
    <citation type="journal article" date="2021" name="Nat. Commun.">
        <title>Genetic determinants of endophytism in the Arabidopsis root mycobiome.</title>
        <authorList>
            <person name="Mesny F."/>
            <person name="Miyauchi S."/>
            <person name="Thiergart T."/>
            <person name="Pickel B."/>
            <person name="Atanasova L."/>
            <person name="Karlsson M."/>
            <person name="Huettel B."/>
            <person name="Barry K.W."/>
            <person name="Haridas S."/>
            <person name="Chen C."/>
            <person name="Bauer D."/>
            <person name="Andreopoulos W."/>
            <person name="Pangilinan J."/>
            <person name="LaButti K."/>
            <person name="Riley R."/>
            <person name="Lipzen A."/>
            <person name="Clum A."/>
            <person name="Drula E."/>
            <person name="Henrissat B."/>
            <person name="Kohler A."/>
            <person name="Grigoriev I.V."/>
            <person name="Martin F.M."/>
            <person name="Hacquard S."/>
        </authorList>
    </citation>
    <scope>NUCLEOTIDE SEQUENCE</scope>
    <source>
        <strain evidence="2">MPI-CAGE-AT-0023</strain>
    </source>
</reference>
<dbReference type="GeneID" id="70215143"/>
<dbReference type="AlphaFoldDB" id="A0A9P9G072"/>
<keyword evidence="3" id="KW-1185">Reference proteome</keyword>
<gene>
    <name evidence="2" type="ORF">BKA55DRAFT_215357</name>
</gene>
<proteinExistence type="predicted"/>